<dbReference type="eggNOG" id="ENOG502TEE7">
    <property type="taxonomic scope" value="Eukaryota"/>
</dbReference>
<dbReference type="PANTHER" id="PTHR47884">
    <property type="entry name" value="PROSTATE AND TESTIS EXPRESSED PROTEIN 2"/>
    <property type="match status" value="1"/>
</dbReference>
<evidence type="ECO:0000313" key="3">
    <source>
        <dbReference type="Ensembl" id="ENSCPOP00000011480.3"/>
    </source>
</evidence>
<dbReference type="OMA" id="LKHKQSC"/>
<organism evidence="3 4">
    <name type="scientific">Cavia porcellus</name>
    <name type="common">Guinea pig</name>
    <dbReference type="NCBI Taxonomy" id="10141"/>
    <lineage>
        <taxon>Eukaryota</taxon>
        <taxon>Metazoa</taxon>
        <taxon>Chordata</taxon>
        <taxon>Craniata</taxon>
        <taxon>Vertebrata</taxon>
        <taxon>Euteleostomi</taxon>
        <taxon>Mammalia</taxon>
        <taxon>Eutheria</taxon>
        <taxon>Euarchontoglires</taxon>
        <taxon>Glires</taxon>
        <taxon>Rodentia</taxon>
        <taxon>Hystricomorpha</taxon>
        <taxon>Caviidae</taxon>
        <taxon>Cavia</taxon>
    </lineage>
</organism>
<gene>
    <name evidence="3" type="primary">PATE2</name>
</gene>
<dbReference type="AlphaFoldDB" id="H0VM60"/>
<dbReference type="GeneTree" id="ENSGT00510000048956"/>
<name>H0VM60_CAVPO</name>
<dbReference type="STRING" id="10141.ENSCPOP00000011480"/>
<reference evidence="3" key="2">
    <citation type="submission" date="2025-08" db="UniProtKB">
        <authorList>
            <consortium name="Ensembl"/>
        </authorList>
    </citation>
    <scope>IDENTIFICATION</scope>
    <source>
        <strain evidence="3">2N</strain>
    </source>
</reference>
<dbReference type="InterPro" id="IPR016054">
    <property type="entry name" value="LY6_UPA_recep-like"/>
</dbReference>
<dbReference type="InterPro" id="IPR059168">
    <property type="entry name" value="PATE2-like_ECD_3FTx"/>
</dbReference>
<dbReference type="HOGENOM" id="CLU_3092570_0_0_1"/>
<evidence type="ECO:0000256" key="1">
    <source>
        <dbReference type="SAM" id="SignalP"/>
    </source>
</evidence>
<proteinExistence type="predicted"/>
<feature type="signal peptide" evidence="1">
    <location>
        <begin position="1"/>
        <end position="21"/>
    </location>
</feature>
<dbReference type="VEuPathDB" id="HostDB:ENSCPOG00000012758"/>
<protein>
    <submittedName>
        <fullName evidence="3">Prostate and testis expressed 2</fullName>
    </submittedName>
</protein>
<keyword evidence="1" id="KW-0732">Signal</keyword>
<dbReference type="Ensembl" id="ENSCPOT00000012881.3">
    <property type="protein sequence ID" value="ENSCPOP00000011480.3"/>
    <property type="gene ID" value="ENSCPOG00000012758.4"/>
</dbReference>
<dbReference type="InterPro" id="IPR029691">
    <property type="entry name" value="PATE2"/>
</dbReference>
<reference evidence="4" key="1">
    <citation type="journal article" date="2011" name="Nature">
        <title>A high-resolution map of human evolutionary constraint using 29 mammals.</title>
        <authorList>
            <person name="Lindblad-Toh K."/>
            <person name="Garber M."/>
            <person name="Zuk O."/>
            <person name="Lin M.F."/>
            <person name="Parker B.J."/>
            <person name="Washietl S."/>
            <person name="Kheradpour P."/>
            <person name="Ernst J."/>
            <person name="Jordan G."/>
            <person name="Mauceli E."/>
            <person name="Ward L.D."/>
            <person name="Lowe C.B."/>
            <person name="Holloway A.K."/>
            <person name="Clamp M."/>
            <person name="Gnerre S."/>
            <person name="Alfoldi J."/>
            <person name="Beal K."/>
            <person name="Chang J."/>
            <person name="Clawson H."/>
            <person name="Cuff J."/>
            <person name="Di Palma F."/>
            <person name="Fitzgerald S."/>
            <person name="Flicek P."/>
            <person name="Guttman M."/>
            <person name="Hubisz M.J."/>
            <person name="Jaffe D.B."/>
            <person name="Jungreis I."/>
            <person name="Kent W.J."/>
            <person name="Kostka D."/>
            <person name="Lara M."/>
            <person name="Martins A.L."/>
            <person name="Massingham T."/>
            <person name="Moltke I."/>
            <person name="Raney B.J."/>
            <person name="Rasmussen M.D."/>
            <person name="Robinson J."/>
            <person name="Stark A."/>
            <person name="Vilella A.J."/>
            <person name="Wen J."/>
            <person name="Xie X."/>
            <person name="Zody M.C."/>
            <person name="Baldwin J."/>
            <person name="Bloom T."/>
            <person name="Chin C.W."/>
            <person name="Heiman D."/>
            <person name="Nicol R."/>
            <person name="Nusbaum C."/>
            <person name="Young S."/>
            <person name="Wilkinson J."/>
            <person name="Worley K.C."/>
            <person name="Kovar C.L."/>
            <person name="Muzny D.M."/>
            <person name="Gibbs R.A."/>
            <person name="Cree A."/>
            <person name="Dihn H.H."/>
            <person name="Fowler G."/>
            <person name="Jhangiani S."/>
            <person name="Joshi V."/>
            <person name="Lee S."/>
            <person name="Lewis L.R."/>
            <person name="Nazareth L.V."/>
            <person name="Okwuonu G."/>
            <person name="Santibanez J."/>
            <person name="Warren W.C."/>
            <person name="Mardis E.R."/>
            <person name="Weinstock G.M."/>
            <person name="Wilson R.K."/>
            <person name="Delehaunty K."/>
            <person name="Dooling D."/>
            <person name="Fronik C."/>
            <person name="Fulton L."/>
            <person name="Fulton B."/>
            <person name="Graves T."/>
            <person name="Minx P."/>
            <person name="Sodergren E."/>
            <person name="Birney E."/>
            <person name="Margulies E.H."/>
            <person name="Herrero J."/>
            <person name="Green E.D."/>
            <person name="Haussler D."/>
            <person name="Siepel A."/>
            <person name="Goldman N."/>
            <person name="Pollard K.S."/>
            <person name="Pedersen J.S."/>
            <person name="Lander E.S."/>
            <person name="Kellis M."/>
        </authorList>
    </citation>
    <scope>NUCLEOTIDE SEQUENCE [LARGE SCALE GENOMIC DNA]</scope>
    <source>
        <strain evidence="4">2N</strain>
    </source>
</reference>
<dbReference type="GO" id="GO:0005615">
    <property type="term" value="C:extracellular space"/>
    <property type="evidence" value="ECO:0007669"/>
    <property type="project" value="Ensembl"/>
</dbReference>
<dbReference type="EMBL" id="AAKN02024647">
    <property type="status" value="NOT_ANNOTATED_CDS"/>
    <property type="molecule type" value="Genomic_DNA"/>
</dbReference>
<reference evidence="3" key="3">
    <citation type="submission" date="2025-09" db="UniProtKB">
        <authorList>
            <consortium name="Ensembl"/>
        </authorList>
    </citation>
    <scope>IDENTIFICATION</scope>
    <source>
        <strain evidence="3">2N</strain>
    </source>
</reference>
<sequence length="113" mass="13088">MLLLLLLGTVLLRSWNWGAQGFLKADTTTMCYKCTSYQLGYCYGVMDFCILNYRQSCATENIYLLTEKGQSMYYYSKLSCRSNCENIIFLDFNKKTEVLCCKHSNYCNLPEGL</sequence>
<dbReference type="CDD" id="cd23578">
    <property type="entry name" value="TFP_LU_ECD_PATE2"/>
    <property type="match status" value="1"/>
</dbReference>
<dbReference type="InParanoid" id="H0VM60"/>
<evidence type="ECO:0000313" key="4">
    <source>
        <dbReference type="Proteomes" id="UP000005447"/>
    </source>
</evidence>
<keyword evidence="4" id="KW-1185">Reference proteome</keyword>
<dbReference type="Proteomes" id="UP000005447">
    <property type="component" value="Unassembled WGS sequence"/>
</dbReference>
<feature type="chain" id="PRO_5012158186" evidence="1">
    <location>
        <begin position="22"/>
        <end position="113"/>
    </location>
</feature>
<feature type="domain" description="UPAR/Ly6" evidence="2">
    <location>
        <begin position="28"/>
        <end position="109"/>
    </location>
</feature>
<dbReference type="Pfam" id="PF00021">
    <property type="entry name" value="UPAR_LY6"/>
    <property type="match status" value="1"/>
</dbReference>
<evidence type="ECO:0000259" key="2">
    <source>
        <dbReference type="Pfam" id="PF00021"/>
    </source>
</evidence>
<accession>H0VM60</accession>
<dbReference type="FunCoup" id="H0VM60">
    <property type="interactions" value="491"/>
</dbReference>
<dbReference type="PANTHER" id="PTHR47884:SF1">
    <property type="entry name" value="PROSTATE AND TESTIS EXPRESSED PROTEIN 2"/>
    <property type="match status" value="1"/>
</dbReference>